<dbReference type="InterPro" id="IPR050463">
    <property type="entry name" value="Gfo/Idh/MocA_oxidrdct_glycsds"/>
</dbReference>
<gene>
    <name evidence="4" type="ORF">F6X38_13035</name>
</gene>
<dbReference type="GO" id="GO:0000166">
    <property type="term" value="F:nucleotide binding"/>
    <property type="evidence" value="ECO:0007669"/>
    <property type="project" value="InterPro"/>
</dbReference>
<reference evidence="4 5" key="1">
    <citation type="submission" date="2019-09" db="EMBL/GenBank/DDBJ databases">
        <title>YIM 132180 draft genome.</title>
        <authorList>
            <person name="Zhang K."/>
        </authorList>
    </citation>
    <scope>NUCLEOTIDE SEQUENCE [LARGE SCALE GENOMIC DNA]</scope>
    <source>
        <strain evidence="4 5">YIM 132180</strain>
    </source>
</reference>
<evidence type="ECO:0000313" key="5">
    <source>
        <dbReference type="Proteomes" id="UP000432089"/>
    </source>
</evidence>
<dbReference type="InterPro" id="IPR055170">
    <property type="entry name" value="GFO_IDH_MocA-like_dom"/>
</dbReference>
<comment type="caution">
    <text evidence="4">The sequence shown here is derived from an EMBL/GenBank/DDBJ whole genome shotgun (WGS) entry which is preliminary data.</text>
</comment>
<dbReference type="SUPFAM" id="SSF55347">
    <property type="entry name" value="Glyceraldehyde-3-phosphate dehydrogenase-like, C-terminal domain"/>
    <property type="match status" value="1"/>
</dbReference>
<sequence>MSKRILILGTGSIAHTHAKRFKAIPGCELVAAVDVNDERAKAFAEAHAIPNSFGDLDAALRWGAFDAAVNSTPDAAHYPTTMKLIAAGAHVFCEKPLAVNHPDAMAMTEAAESAGIIAMVNLTYRNAHAIQMARRMVDAGEIGEIRHVDASYLQSWLTAAHWGDWHTDERWLWRLSAAHGSKGVVGDIGVHILDFVSFGTGLDVAAMNARLKTFHKAEGDAIGAYRLDVNDSCVMTVEFVNGALGVVHMSRYGTGKKNDLDLTIHGTEGALKVWSDHETSNLEACLGDDIQTQTWRPVECPPTPNNNERFVCSLVTGEHEQPNFRHAAGIQKLLDLCFVADEERRELRVS</sequence>
<dbReference type="InterPro" id="IPR000683">
    <property type="entry name" value="Gfo/Idh/MocA-like_OxRdtase_N"/>
</dbReference>
<feature type="domain" description="GFO/IDH/MocA-like oxidoreductase" evidence="3">
    <location>
        <begin position="130"/>
        <end position="271"/>
    </location>
</feature>
<accession>A0A7V7PNE4</accession>
<dbReference type="PANTHER" id="PTHR43818">
    <property type="entry name" value="BCDNA.GH03377"/>
    <property type="match status" value="1"/>
</dbReference>
<dbReference type="Proteomes" id="UP000432089">
    <property type="component" value="Unassembled WGS sequence"/>
</dbReference>
<proteinExistence type="predicted"/>
<evidence type="ECO:0000259" key="2">
    <source>
        <dbReference type="Pfam" id="PF01408"/>
    </source>
</evidence>
<dbReference type="Gene3D" id="3.40.50.720">
    <property type="entry name" value="NAD(P)-binding Rossmann-like Domain"/>
    <property type="match status" value="1"/>
</dbReference>
<evidence type="ECO:0000256" key="1">
    <source>
        <dbReference type="ARBA" id="ARBA00023002"/>
    </source>
</evidence>
<evidence type="ECO:0000259" key="3">
    <source>
        <dbReference type="Pfam" id="PF22725"/>
    </source>
</evidence>
<dbReference type="Pfam" id="PF01408">
    <property type="entry name" value="GFO_IDH_MocA"/>
    <property type="match status" value="1"/>
</dbReference>
<dbReference type="InterPro" id="IPR036291">
    <property type="entry name" value="NAD(P)-bd_dom_sf"/>
</dbReference>
<feature type="domain" description="Gfo/Idh/MocA-like oxidoreductase N-terminal" evidence="2">
    <location>
        <begin position="4"/>
        <end position="121"/>
    </location>
</feature>
<dbReference type="GO" id="GO:0016491">
    <property type="term" value="F:oxidoreductase activity"/>
    <property type="evidence" value="ECO:0007669"/>
    <property type="project" value="UniProtKB-KW"/>
</dbReference>
<name>A0A7V7PNE4_9HYPH</name>
<dbReference type="SUPFAM" id="SSF51735">
    <property type="entry name" value="NAD(P)-binding Rossmann-fold domains"/>
    <property type="match status" value="1"/>
</dbReference>
<keyword evidence="1" id="KW-0560">Oxidoreductase</keyword>
<keyword evidence="5" id="KW-1185">Reference proteome</keyword>
<dbReference type="Pfam" id="PF22725">
    <property type="entry name" value="GFO_IDH_MocA_C3"/>
    <property type="match status" value="1"/>
</dbReference>
<dbReference type="PANTHER" id="PTHR43818:SF11">
    <property type="entry name" value="BCDNA.GH03377"/>
    <property type="match status" value="1"/>
</dbReference>
<dbReference type="Gene3D" id="3.30.360.10">
    <property type="entry name" value="Dihydrodipicolinate Reductase, domain 2"/>
    <property type="match status" value="1"/>
</dbReference>
<protein>
    <submittedName>
        <fullName evidence="4">Gfo/Idh/MocA family oxidoreductase</fullName>
    </submittedName>
</protein>
<dbReference type="AlphaFoldDB" id="A0A7V7PNE4"/>
<organism evidence="4 5">
    <name type="scientific">Plantimonas leprariae</name>
    <dbReference type="NCBI Taxonomy" id="2615207"/>
    <lineage>
        <taxon>Bacteria</taxon>
        <taxon>Pseudomonadati</taxon>
        <taxon>Pseudomonadota</taxon>
        <taxon>Alphaproteobacteria</taxon>
        <taxon>Hyphomicrobiales</taxon>
        <taxon>Aurantimonadaceae</taxon>
        <taxon>Plantimonas</taxon>
    </lineage>
</organism>
<dbReference type="EMBL" id="VZDO01000010">
    <property type="protein sequence ID" value="KAB0679262.1"/>
    <property type="molecule type" value="Genomic_DNA"/>
</dbReference>
<evidence type="ECO:0000313" key="4">
    <source>
        <dbReference type="EMBL" id="KAB0679262.1"/>
    </source>
</evidence>
<dbReference type="RefSeq" id="WP_150970267.1">
    <property type="nucleotide sequence ID" value="NZ_VZDO01000010.1"/>
</dbReference>